<dbReference type="InterPro" id="IPR049730">
    <property type="entry name" value="SNF2/RAD54-like_C"/>
</dbReference>
<dbReference type="InterPro" id="IPR027417">
    <property type="entry name" value="P-loop_NTPase"/>
</dbReference>
<dbReference type="GO" id="GO:0005634">
    <property type="term" value="C:nucleus"/>
    <property type="evidence" value="ECO:0007669"/>
    <property type="project" value="TreeGrafter"/>
</dbReference>
<evidence type="ECO:0000259" key="5">
    <source>
        <dbReference type="PROSITE" id="PS51194"/>
    </source>
</evidence>
<name>A0A319DE44_9EURO</name>
<dbReference type="SUPFAM" id="SSF52540">
    <property type="entry name" value="P-loop containing nucleoside triphosphate hydrolases"/>
    <property type="match status" value="1"/>
</dbReference>
<organism evidence="6 7">
    <name type="scientific">Aspergillus ellipticus CBS 707.79</name>
    <dbReference type="NCBI Taxonomy" id="1448320"/>
    <lineage>
        <taxon>Eukaryota</taxon>
        <taxon>Fungi</taxon>
        <taxon>Dikarya</taxon>
        <taxon>Ascomycota</taxon>
        <taxon>Pezizomycotina</taxon>
        <taxon>Eurotiomycetes</taxon>
        <taxon>Eurotiomycetidae</taxon>
        <taxon>Eurotiales</taxon>
        <taxon>Aspergillaceae</taxon>
        <taxon>Aspergillus</taxon>
        <taxon>Aspergillus subgen. Circumdati</taxon>
    </lineage>
</organism>
<reference evidence="6 7" key="1">
    <citation type="submission" date="2018-02" db="EMBL/GenBank/DDBJ databases">
        <title>The genomes of Aspergillus section Nigri reveals drivers in fungal speciation.</title>
        <authorList>
            <consortium name="DOE Joint Genome Institute"/>
            <person name="Vesth T.C."/>
            <person name="Nybo J."/>
            <person name="Theobald S."/>
            <person name="Brandl J."/>
            <person name="Frisvad J.C."/>
            <person name="Nielsen K.F."/>
            <person name="Lyhne E.K."/>
            <person name="Kogle M.E."/>
            <person name="Kuo A."/>
            <person name="Riley R."/>
            <person name="Clum A."/>
            <person name="Nolan M."/>
            <person name="Lipzen A."/>
            <person name="Salamov A."/>
            <person name="Henrissat B."/>
            <person name="Wiebenga A."/>
            <person name="De vries R.P."/>
            <person name="Grigoriev I.V."/>
            <person name="Mortensen U.H."/>
            <person name="Andersen M.R."/>
            <person name="Baker S.E."/>
        </authorList>
    </citation>
    <scope>NUCLEOTIDE SEQUENCE [LARGE SCALE GENOMIC DNA]</scope>
    <source>
        <strain evidence="6 7">CBS 707.79</strain>
    </source>
</reference>
<dbReference type="GO" id="GO:0006281">
    <property type="term" value="P:DNA repair"/>
    <property type="evidence" value="ECO:0007669"/>
    <property type="project" value="TreeGrafter"/>
</dbReference>
<dbReference type="STRING" id="1448320.A0A319DE44"/>
<dbReference type="CDD" id="cd18793">
    <property type="entry name" value="SF2_C_SNF"/>
    <property type="match status" value="1"/>
</dbReference>
<keyword evidence="1" id="KW-0547">Nucleotide-binding</keyword>
<evidence type="ECO:0000256" key="4">
    <source>
        <dbReference type="SAM" id="MobiDB-lite"/>
    </source>
</evidence>
<dbReference type="EMBL" id="KZ825849">
    <property type="protein sequence ID" value="PYH95680.1"/>
    <property type="molecule type" value="Genomic_DNA"/>
</dbReference>
<feature type="compositionally biased region" description="Low complexity" evidence="4">
    <location>
        <begin position="415"/>
        <end position="427"/>
    </location>
</feature>
<dbReference type="GO" id="GO:0016787">
    <property type="term" value="F:hydrolase activity"/>
    <property type="evidence" value="ECO:0007669"/>
    <property type="project" value="UniProtKB-KW"/>
</dbReference>
<dbReference type="InterPro" id="IPR001650">
    <property type="entry name" value="Helicase_C-like"/>
</dbReference>
<dbReference type="Gene3D" id="3.40.50.300">
    <property type="entry name" value="P-loop containing nucleotide triphosphate hydrolases"/>
    <property type="match status" value="1"/>
</dbReference>
<dbReference type="PANTHER" id="PTHR45626">
    <property type="entry name" value="TRANSCRIPTION TERMINATION FACTOR 2-RELATED"/>
    <property type="match status" value="1"/>
</dbReference>
<feature type="compositionally biased region" description="Acidic residues" evidence="4">
    <location>
        <begin position="348"/>
        <end position="364"/>
    </location>
</feature>
<feature type="compositionally biased region" description="Polar residues" evidence="4">
    <location>
        <begin position="385"/>
        <end position="406"/>
    </location>
</feature>
<evidence type="ECO:0000313" key="7">
    <source>
        <dbReference type="Proteomes" id="UP000247810"/>
    </source>
</evidence>
<accession>A0A319DE44</accession>
<feature type="compositionally biased region" description="Basic and acidic residues" evidence="4">
    <location>
        <begin position="365"/>
        <end position="383"/>
    </location>
</feature>
<evidence type="ECO:0000256" key="1">
    <source>
        <dbReference type="ARBA" id="ARBA00022741"/>
    </source>
</evidence>
<keyword evidence="3" id="KW-0067">ATP-binding</keyword>
<dbReference type="VEuPathDB" id="FungiDB:BO71DRAFT_473565"/>
<dbReference type="Pfam" id="PF00271">
    <property type="entry name" value="Helicase_C"/>
    <property type="match status" value="1"/>
</dbReference>
<evidence type="ECO:0000256" key="3">
    <source>
        <dbReference type="ARBA" id="ARBA00022840"/>
    </source>
</evidence>
<keyword evidence="2" id="KW-0378">Hydrolase</keyword>
<keyword evidence="7" id="KW-1185">Reference proteome</keyword>
<evidence type="ECO:0000313" key="6">
    <source>
        <dbReference type="EMBL" id="PYH95680.1"/>
    </source>
</evidence>
<dbReference type="AlphaFoldDB" id="A0A319DE44"/>
<feature type="domain" description="Helicase C-terminal" evidence="5">
    <location>
        <begin position="92"/>
        <end position="264"/>
    </location>
</feature>
<dbReference type="GO" id="GO:0008094">
    <property type="term" value="F:ATP-dependent activity, acting on DNA"/>
    <property type="evidence" value="ECO:0007669"/>
    <property type="project" value="TreeGrafter"/>
</dbReference>
<dbReference type="InterPro" id="IPR050628">
    <property type="entry name" value="SNF2_RAD54_helicase_TF"/>
</dbReference>
<dbReference type="PROSITE" id="PS51194">
    <property type="entry name" value="HELICASE_CTER"/>
    <property type="match status" value="1"/>
</dbReference>
<dbReference type="GO" id="GO:0005524">
    <property type="term" value="F:ATP binding"/>
    <property type="evidence" value="ECO:0007669"/>
    <property type="project" value="UniProtKB-KW"/>
</dbReference>
<protein>
    <recommendedName>
        <fullName evidence="5">Helicase C-terminal domain-containing protein</fullName>
    </recommendedName>
</protein>
<evidence type="ECO:0000256" key="2">
    <source>
        <dbReference type="ARBA" id="ARBA00022801"/>
    </source>
</evidence>
<gene>
    <name evidence="6" type="ORF">BO71DRAFT_473565</name>
</gene>
<sequence length="457" mass="51020">MELIPQLEKDGKINIATLRRLSLLAFTPKLLLLADYLSTDRTLSAQVNKWVARKDKGLFFYHQKTRDVVSRGDLLPQDPLRRAIYLMIGCPKLHLLLMLFQEEGLFNPDPAQRPRFILFAQWPLVLWVVEMFLFSLGINYAVIRPNTTTDDRNAIIAKFNSPQSNLTVLLTVYGCAALDLNLHGSCSRAVVLEPARNYSSLFQVIGRVHRLGQTKAQRVWIFFSPGTISRWLEYHSVNQGIPQIAADIRNQAAEHVKETDDATIGMPDTELNSIRELAAKELREMLGIEGWRHHVGQDLHNLHATGISDAEPEEVSFPEWTPLAMTASSFFEPLRLTPTPARAVRQDDDTEDSLAGSTDDDEDDEHIRSKEESLLPEDGRLATDRGTSSEPLSHSSTRLLCFTSPSPEGRSATLPSEPVPAASTAASPAIDLASYKRKADDAVLGPCQFKRTREGSD</sequence>
<proteinExistence type="predicted"/>
<dbReference type="Proteomes" id="UP000247810">
    <property type="component" value="Unassembled WGS sequence"/>
</dbReference>
<feature type="region of interest" description="Disordered" evidence="4">
    <location>
        <begin position="337"/>
        <end position="427"/>
    </location>
</feature>
<dbReference type="OrthoDB" id="2117591at2759"/>